<comment type="caution">
    <text evidence="11">The sequence shown here is derived from an EMBL/GenBank/DDBJ whole genome shotgun (WGS) entry which is preliminary data.</text>
</comment>
<gene>
    <name evidence="11" type="ORF">RWE15_03190</name>
</gene>
<dbReference type="EMBL" id="JAWDIP010000003">
    <property type="protein sequence ID" value="MDY0393625.1"/>
    <property type="molecule type" value="Genomic_DNA"/>
</dbReference>
<evidence type="ECO:0000313" key="12">
    <source>
        <dbReference type="Proteomes" id="UP001281447"/>
    </source>
</evidence>
<protein>
    <submittedName>
        <fullName evidence="11">Na+/H+ antiporter NhaC family protein</fullName>
    </submittedName>
</protein>
<dbReference type="InterPro" id="IPR018461">
    <property type="entry name" value="Na/H_Antiport_NhaC-like_C"/>
</dbReference>
<evidence type="ECO:0000256" key="2">
    <source>
        <dbReference type="ARBA" id="ARBA00022448"/>
    </source>
</evidence>
<dbReference type="InterPro" id="IPR052180">
    <property type="entry name" value="NhaC_Na-H+_Antiporter"/>
</dbReference>
<comment type="subcellular location">
    <subcellularLocation>
        <location evidence="1">Cell membrane</location>
        <topology evidence="1">Multi-pass membrane protein</topology>
    </subcellularLocation>
</comment>
<feature type="domain" description="Na+/H+ antiporter NhaC-like C-terminal" evidence="10">
    <location>
        <begin position="1"/>
        <end position="104"/>
    </location>
</feature>
<proteinExistence type="inferred from homology"/>
<dbReference type="Pfam" id="PF03553">
    <property type="entry name" value="Na_H_antiporter"/>
    <property type="match status" value="1"/>
</dbReference>
<keyword evidence="4" id="KW-1003">Cell membrane</keyword>
<organism evidence="11 12">
    <name type="scientific">Tigheibacillus halophilus</name>
    <dbReference type="NCBI Taxonomy" id="361280"/>
    <lineage>
        <taxon>Bacteria</taxon>
        <taxon>Bacillati</taxon>
        <taxon>Bacillota</taxon>
        <taxon>Bacilli</taxon>
        <taxon>Bacillales</taxon>
        <taxon>Bacillaceae</taxon>
        <taxon>Tigheibacillus</taxon>
    </lineage>
</organism>
<evidence type="ECO:0000256" key="5">
    <source>
        <dbReference type="ARBA" id="ARBA00022692"/>
    </source>
</evidence>
<evidence type="ECO:0000256" key="3">
    <source>
        <dbReference type="ARBA" id="ARBA00022449"/>
    </source>
</evidence>
<accession>A0ABU5C3F6</accession>
<evidence type="ECO:0000256" key="6">
    <source>
        <dbReference type="ARBA" id="ARBA00022989"/>
    </source>
</evidence>
<sequence length="117" mass="12286">MLGTVALLMLATALGGILEETGSFEVLTKKMMSKVHTTGSLISATIFSTFIVAFASGAQFLAIILPARTFVGNYKEMGIDTKNLSRCVEAAGTVGINLVPWGGTCYICCGNPWCQSG</sequence>
<comment type="similarity">
    <text evidence="8">Belongs to the NhaC Na(+)/H(+) (TC 2.A.35) antiporter family.</text>
</comment>
<evidence type="ECO:0000313" key="11">
    <source>
        <dbReference type="EMBL" id="MDY0393625.1"/>
    </source>
</evidence>
<dbReference type="PANTHER" id="PTHR33451:SF3">
    <property type="entry name" value="MALATE-2H(+)_NA(+)-LACTATE ANTIPORTER"/>
    <property type="match status" value="1"/>
</dbReference>
<evidence type="ECO:0000259" key="10">
    <source>
        <dbReference type="Pfam" id="PF03553"/>
    </source>
</evidence>
<keyword evidence="5 9" id="KW-0812">Transmembrane</keyword>
<keyword evidence="3" id="KW-0050">Antiport</keyword>
<keyword evidence="2" id="KW-0813">Transport</keyword>
<dbReference type="PANTHER" id="PTHR33451">
    <property type="entry name" value="MALATE-2H(+)/NA(+)-LACTATE ANTIPORTER"/>
    <property type="match status" value="1"/>
</dbReference>
<keyword evidence="12" id="KW-1185">Reference proteome</keyword>
<evidence type="ECO:0000256" key="7">
    <source>
        <dbReference type="ARBA" id="ARBA00023136"/>
    </source>
</evidence>
<dbReference type="Proteomes" id="UP001281447">
    <property type="component" value="Unassembled WGS sequence"/>
</dbReference>
<feature type="transmembrane region" description="Helical" evidence="9">
    <location>
        <begin position="39"/>
        <end position="65"/>
    </location>
</feature>
<evidence type="ECO:0000256" key="8">
    <source>
        <dbReference type="ARBA" id="ARBA00038435"/>
    </source>
</evidence>
<evidence type="ECO:0000256" key="1">
    <source>
        <dbReference type="ARBA" id="ARBA00004651"/>
    </source>
</evidence>
<keyword evidence="7 9" id="KW-0472">Membrane</keyword>
<evidence type="ECO:0000256" key="4">
    <source>
        <dbReference type="ARBA" id="ARBA00022475"/>
    </source>
</evidence>
<name>A0ABU5C3F6_9BACI</name>
<keyword evidence="6 9" id="KW-1133">Transmembrane helix</keyword>
<evidence type="ECO:0000256" key="9">
    <source>
        <dbReference type="SAM" id="Phobius"/>
    </source>
</evidence>
<reference evidence="11 12" key="1">
    <citation type="submission" date="2023-10" db="EMBL/GenBank/DDBJ databases">
        <title>Virgibacillus halophilus 5B73C genome.</title>
        <authorList>
            <person name="Miliotis G."/>
            <person name="Sengupta P."/>
            <person name="Hameed A."/>
            <person name="Chuvochina M."/>
            <person name="Mcdonagh F."/>
            <person name="Simpson A.C."/>
            <person name="Singh N.K."/>
            <person name="Rekha P.D."/>
            <person name="Raman K."/>
            <person name="Hugenholtz P."/>
            <person name="Venkateswaran K."/>
        </authorList>
    </citation>
    <scope>NUCLEOTIDE SEQUENCE [LARGE SCALE GENOMIC DNA]</scope>
    <source>
        <strain evidence="11 12">5B73C</strain>
    </source>
</reference>